<dbReference type="InterPro" id="IPR029063">
    <property type="entry name" value="SAM-dependent_MTases_sf"/>
</dbReference>
<protein>
    <submittedName>
        <fullName evidence="2">Spermidine synthase</fullName>
    </submittedName>
</protein>
<keyword evidence="3" id="KW-1185">Reference proteome</keyword>
<name>A0ABV4NQ25_9GAMM</name>
<proteinExistence type="predicted"/>
<keyword evidence="1" id="KW-0620">Polyamine biosynthesis</keyword>
<comment type="caution">
    <text evidence="2">The sequence shown here is derived from an EMBL/GenBank/DDBJ whole genome shotgun (WGS) entry which is preliminary data.</text>
</comment>
<dbReference type="PANTHER" id="PTHR43317:SF1">
    <property type="entry name" value="THERMOSPERMINE SYNTHASE ACAULIS5"/>
    <property type="match status" value="1"/>
</dbReference>
<gene>
    <name evidence="2" type="ORF">ACCI51_13925</name>
</gene>
<accession>A0ABV4NQ25</accession>
<dbReference type="Gene3D" id="3.40.50.150">
    <property type="entry name" value="Vaccinia Virus protein VP39"/>
    <property type="match status" value="1"/>
</dbReference>
<evidence type="ECO:0000256" key="1">
    <source>
        <dbReference type="ARBA" id="ARBA00023115"/>
    </source>
</evidence>
<evidence type="ECO:0000313" key="3">
    <source>
        <dbReference type="Proteomes" id="UP001569414"/>
    </source>
</evidence>
<dbReference type="Proteomes" id="UP001569414">
    <property type="component" value="Unassembled WGS sequence"/>
</dbReference>
<dbReference type="EMBL" id="JBGMEL010000013">
    <property type="protein sequence ID" value="MFA0791652.1"/>
    <property type="molecule type" value="Genomic_DNA"/>
</dbReference>
<evidence type="ECO:0000313" key="2">
    <source>
        <dbReference type="EMBL" id="MFA0791652.1"/>
    </source>
</evidence>
<dbReference type="CDD" id="cd02440">
    <property type="entry name" value="AdoMet_MTases"/>
    <property type="match status" value="1"/>
</dbReference>
<organism evidence="2 3">
    <name type="scientific">Microbulbifer echini</name>
    <dbReference type="NCBI Taxonomy" id="1529067"/>
    <lineage>
        <taxon>Bacteria</taxon>
        <taxon>Pseudomonadati</taxon>
        <taxon>Pseudomonadota</taxon>
        <taxon>Gammaproteobacteria</taxon>
        <taxon>Cellvibrionales</taxon>
        <taxon>Microbulbiferaceae</taxon>
        <taxon>Microbulbifer</taxon>
    </lineage>
</organism>
<reference evidence="2 3" key="1">
    <citation type="submission" date="2024-08" db="EMBL/GenBank/DDBJ databases">
        <authorList>
            <person name="Ishaq N."/>
        </authorList>
    </citation>
    <scope>NUCLEOTIDE SEQUENCE [LARGE SCALE GENOMIC DNA]</scope>
    <source>
        <strain evidence="2 3">JCM 30400</strain>
    </source>
</reference>
<sequence>MALLWQRQVGDTCYQVRNHGASVRLYSNGVFHSQWNPRDPLKGSLWELLLLPAFFLPENRLNSVLVLGVGGGALIRLLQTFTSVKRIVGVDLDPVHLDVARRFFAVRNTELLCADAREYVAEQLNDPSRGTFDLIIDDLFGHGQGVAQRAIPADKAWCSSLMRLLHRDGILVSNFGDRQELQSSAWRHKAMRGRLRGAWMAHMPQYENHILAVSRKPLSMADLSTRAPAKINPRSPTCRLYSHIKLLR</sequence>
<dbReference type="RefSeq" id="WP_371844147.1">
    <property type="nucleotide sequence ID" value="NZ_JBGMEL010000013.1"/>
</dbReference>
<dbReference type="SUPFAM" id="SSF53335">
    <property type="entry name" value="S-adenosyl-L-methionine-dependent methyltransferases"/>
    <property type="match status" value="1"/>
</dbReference>
<dbReference type="PANTHER" id="PTHR43317">
    <property type="entry name" value="THERMOSPERMINE SYNTHASE ACAULIS5"/>
    <property type="match status" value="1"/>
</dbReference>
<dbReference type="Pfam" id="PF01564">
    <property type="entry name" value="Spermine_synth"/>
    <property type="match status" value="1"/>
</dbReference>